<sequence length="96" mass="11135">MIVNQSVGPLLSRSVGLFQGSLLSPWLFNVYINDLAEKIARIDFHPFIPPLLLFSDDILLRTLHSFHRQTYAIHCPNLDCSQWYQCQCQCQQIGHY</sequence>
<comment type="caution">
    <text evidence="2">The sequence shown here is derived from an EMBL/GenBank/DDBJ whole genome shotgun (WGS) entry which is preliminary data.</text>
</comment>
<dbReference type="InterPro" id="IPR000477">
    <property type="entry name" value="RT_dom"/>
</dbReference>
<evidence type="ECO:0000313" key="2">
    <source>
        <dbReference type="EMBL" id="KAI8575284.1"/>
    </source>
</evidence>
<reference evidence="2" key="1">
    <citation type="submission" date="2021-06" db="EMBL/GenBank/DDBJ databases">
        <authorList>
            <consortium name="DOE Joint Genome Institute"/>
            <person name="Mondo S.J."/>
            <person name="Amses K.R."/>
            <person name="Simmons D.R."/>
            <person name="Longcore J.E."/>
            <person name="Seto K."/>
            <person name="Alves G.H."/>
            <person name="Bonds A.E."/>
            <person name="Quandt C.A."/>
            <person name="Davis W.J."/>
            <person name="Chang Y."/>
            <person name="Letcher P.M."/>
            <person name="Powell M.J."/>
            <person name="Kuo A."/>
            <person name="Labutti K."/>
            <person name="Pangilinan J."/>
            <person name="Andreopoulos W."/>
            <person name="Tritt A."/>
            <person name="Riley R."/>
            <person name="Hundley H."/>
            <person name="Johnson J."/>
            <person name="Lipzen A."/>
            <person name="Barry K."/>
            <person name="Berbee M.L."/>
            <person name="Buchler N.E."/>
            <person name="Grigoriev I.V."/>
            <person name="Spatafora J.W."/>
            <person name="Stajich J.E."/>
            <person name="James T.Y."/>
        </authorList>
    </citation>
    <scope>NUCLEOTIDE SEQUENCE</scope>
    <source>
        <strain evidence="2">AG</strain>
    </source>
</reference>
<keyword evidence="3" id="KW-1185">Reference proteome</keyword>
<reference evidence="2" key="2">
    <citation type="journal article" date="2022" name="Proc. Natl. Acad. Sci. U.S.A.">
        <title>Diploid-dominant life cycles characterize the early evolution of Fungi.</title>
        <authorList>
            <person name="Amses K.R."/>
            <person name="Simmons D.R."/>
            <person name="Longcore J.E."/>
            <person name="Mondo S.J."/>
            <person name="Seto K."/>
            <person name="Jeronimo G.H."/>
            <person name="Bonds A.E."/>
            <person name="Quandt C.A."/>
            <person name="Davis W.J."/>
            <person name="Chang Y."/>
            <person name="Federici B.A."/>
            <person name="Kuo A."/>
            <person name="LaButti K."/>
            <person name="Pangilinan J."/>
            <person name="Andreopoulos W."/>
            <person name="Tritt A."/>
            <person name="Riley R."/>
            <person name="Hundley H."/>
            <person name="Johnson J."/>
            <person name="Lipzen A."/>
            <person name="Barry K."/>
            <person name="Lang B.F."/>
            <person name="Cuomo C.A."/>
            <person name="Buchler N.E."/>
            <person name="Grigoriev I.V."/>
            <person name="Spatafora J.W."/>
            <person name="Stajich J.E."/>
            <person name="James T.Y."/>
        </authorList>
    </citation>
    <scope>NUCLEOTIDE SEQUENCE</scope>
    <source>
        <strain evidence="2">AG</strain>
    </source>
</reference>
<dbReference type="EMBL" id="MU620988">
    <property type="protein sequence ID" value="KAI8575284.1"/>
    <property type="molecule type" value="Genomic_DNA"/>
</dbReference>
<accession>A0AAD5E1S0</accession>
<gene>
    <name evidence="2" type="ORF">K450DRAFT_262412</name>
</gene>
<name>A0AAD5E1S0_UMBRA</name>
<protein>
    <recommendedName>
        <fullName evidence="1">Reverse transcriptase domain-containing protein</fullName>
    </recommendedName>
</protein>
<dbReference type="Proteomes" id="UP001206595">
    <property type="component" value="Unassembled WGS sequence"/>
</dbReference>
<dbReference type="PROSITE" id="PS50878">
    <property type="entry name" value="RT_POL"/>
    <property type="match status" value="1"/>
</dbReference>
<feature type="domain" description="Reverse transcriptase" evidence="1">
    <location>
        <begin position="1"/>
        <end position="96"/>
    </location>
</feature>
<evidence type="ECO:0000313" key="3">
    <source>
        <dbReference type="Proteomes" id="UP001206595"/>
    </source>
</evidence>
<dbReference type="GeneID" id="75917818"/>
<evidence type="ECO:0000259" key="1">
    <source>
        <dbReference type="PROSITE" id="PS50878"/>
    </source>
</evidence>
<dbReference type="RefSeq" id="XP_051440288.1">
    <property type="nucleotide sequence ID" value="XM_051592475.1"/>
</dbReference>
<dbReference type="AlphaFoldDB" id="A0AAD5E1S0"/>
<organism evidence="2 3">
    <name type="scientific">Umbelopsis ramanniana AG</name>
    <dbReference type="NCBI Taxonomy" id="1314678"/>
    <lineage>
        <taxon>Eukaryota</taxon>
        <taxon>Fungi</taxon>
        <taxon>Fungi incertae sedis</taxon>
        <taxon>Mucoromycota</taxon>
        <taxon>Mucoromycotina</taxon>
        <taxon>Umbelopsidomycetes</taxon>
        <taxon>Umbelopsidales</taxon>
        <taxon>Umbelopsidaceae</taxon>
        <taxon>Umbelopsis</taxon>
    </lineage>
</organism>
<proteinExistence type="predicted"/>